<keyword evidence="3" id="KW-1185">Reference proteome</keyword>
<dbReference type="AlphaFoldDB" id="A0A423T519"/>
<feature type="compositionally biased region" description="Basic and acidic residues" evidence="1">
    <location>
        <begin position="123"/>
        <end position="147"/>
    </location>
</feature>
<sequence>MTSNSLRRNLRLSPNELDNLLREEKKKWQIFRLQQVREQAKVEAQRVRKAVVCEKIQIEDGLKQELLAKYLNNKNVTEKKLQEEYLMCLQAFGEAHRGAKNEPDPSKVLADRAQYNNIKANRRGREAAKAEAEQQAHRNHEKNRPIRQRQDALQLEKARAQRVAKLPIPEAFRKKKPIIQEKVSEVQLYEAGTYTTTKYVPKNTVVEKEIKSTHPNAHDMARKEAEEVAAKAEAELQEAEEEAQKREQRGKEALARERLNRRYIELMEKLQQAQQDHQLSSYMRGADLTLDNHRTEIRRKQKQVAEEKRQRELWKQWERDAAKQATPTNKGARPPSSPK</sequence>
<accession>A0A423T519</accession>
<name>A0A423T519_PENVA</name>
<evidence type="ECO:0000313" key="2">
    <source>
        <dbReference type="EMBL" id="ROT71531.1"/>
    </source>
</evidence>
<reference evidence="2 3" key="1">
    <citation type="submission" date="2018-04" db="EMBL/GenBank/DDBJ databases">
        <authorList>
            <person name="Zhang X."/>
            <person name="Yuan J."/>
            <person name="Li F."/>
            <person name="Xiang J."/>
        </authorList>
    </citation>
    <scope>NUCLEOTIDE SEQUENCE [LARGE SCALE GENOMIC DNA]</scope>
    <source>
        <tissue evidence="2">Muscle</tissue>
    </source>
</reference>
<reference evidence="2 3" key="2">
    <citation type="submission" date="2019-01" db="EMBL/GenBank/DDBJ databases">
        <title>The decoding of complex shrimp genome reveals the adaptation for benthos swimmer, frequently molting mechanism and breeding impact on genome.</title>
        <authorList>
            <person name="Sun Y."/>
            <person name="Gao Y."/>
            <person name="Yu Y."/>
        </authorList>
    </citation>
    <scope>NUCLEOTIDE SEQUENCE [LARGE SCALE GENOMIC DNA]</scope>
    <source>
        <tissue evidence="2">Muscle</tissue>
    </source>
</reference>
<evidence type="ECO:0000256" key="1">
    <source>
        <dbReference type="SAM" id="MobiDB-lite"/>
    </source>
</evidence>
<evidence type="ECO:0000313" key="3">
    <source>
        <dbReference type="Proteomes" id="UP000283509"/>
    </source>
</evidence>
<organism evidence="2 3">
    <name type="scientific">Penaeus vannamei</name>
    <name type="common">Whiteleg shrimp</name>
    <name type="synonym">Litopenaeus vannamei</name>
    <dbReference type="NCBI Taxonomy" id="6689"/>
    <lineage>
        <taxon>Eukaryota</taxon>
        <taxon>Metazoa</taxon>
        <taxon>Ecdysozoa</taxon>
        <taxon>Arthropoda</taxon>
        <taxon>Crustacea</taxon>
        <taxon>Multicrustacea</taxon>
        <taxon>Malacostraca</taxon>
        <taxon>Eumalacostraca</taxon>
        <taxon>Eucarida</taxon>
        <taxon>Decapoda</taxon>
        <taxon>Dendrobranchiata</taxon>
        <taxon>Penaeoidea</taxon>
        <taxon>Penaeidae</taxon>
        <taxon>Penaeus</taxon>
    </lineage>
</organism>
<feature type="region of interest" description="Disordered" evidence="1">
    <location>
        <begin position="288"/>
        <end position="339"/>
    </location>
</feature>
<dbReference type="Proteomes" id="UP000283509">
    <property type="component" value="Unassembled WGS sequence"/>
</dbReference>
<feature type="compositionally biased region" description="Basic and acidic residues" evidence="1">
    <location>
        <begin position="303"/>
        <end position="322"/>
    </location>
</feature>
<feature type="region of interest" description="Disordered" evidence="1">
    <location>
        <begin position="227"/>
        <end position="254"/>
    </location>
</feature>
<proteinExistence type="predicted"/>
<protein>
    <submittedName>
        <fullName evidence="2">Uncharacterized protein</fullName>
    </submittedName>
</protein>
<feature type="compositionally biased region" description="Basic and acidic residues" evidence="1">
    <location>
        <begin position="242"/>
        <end position="254"/>
    </location>
</feature>
<dbReference type="OrthoDB" id="6359887at2759"/>
<gene>
    <name evidence="2" type="ORF">C7M84_010145</name>
</gene>
<comment type="caution">
    <text evidence="2">The sequence shown here is derived from an EMBL/GenBank/DDBJ whole genome shotgun (WGS) entry which is preliminary data.</text>
</comment>
<dbReference type="EMBL" id="QCYY01002283">
    <property type="protein sequence ID" value="ROT71531.1"/>
    <property type="molecule type" value="Genomic_DNA"/>
</dbReference>
<feature type="region of interest" description="Disordered" evidence="1">
    <location>
        <begin position="122"/>
        <end position="147"/>
    </location>
</feature>